<name>A0A372NNA3_9SPHI</name>
<organism evidence="3 4">
    <name type="scientific">Mucilaginibacter conchicola</name>
    <dbReference type="NCBI Taxonomy" id="2303333"/>
    <lineage>
        <taxon>Bacteria</taxon>
        <taxon>Pseudomonadati</taxon>
        <taxon>Bacteroidota</taxon>
        <taxon>Sphingobacteriia</taxon>
        <taxon>Sphingobacteriales</taxon>
        <taxon>Sphingobacteriaceae</taxon>
        <taxon>Mucilaginibacter</taxon>
    </lineage>
</organism>
<keyword evidence="4" id="KW-1185">Reference proteome</keyword>
<accession>A0A372NNA3</accession>
<protein>
    <submittedName>
        <fullName evidence="3">Uncharacterized protein</fullName>
    </submittedName>
</protein>
<dbReference type="RefSeq" id="WP_117393835.1">
    <property type="nucleotide sequence ID" value="NZ_QWDC01000004.1"/>
</dbReference>
<dbReference type="PROSITE" id="PS51257">
    <property type="entry name" value="PROKAR_LIPOPROTEIN"/>
    <property type="match status" value="1"/>
</dbReference>
<evidence type="ECO:0000313" key="3">
    <source>
        <dbReference type="EMBL" id="RFZ90422.1"/>
    </source>
</evidence>
<evidence type="ECO:0000313" key="4">
    <source>
        <dbReference type="Proteomes" id="UP000264217"/>
    </source>
</evidence>
<dbReference type="Proteomes" id="UP000264217">
    <property type="component" value="Unassembled WGS sequence"/>
</dbReference>
<keyword evidence="2" id="KW-0732">Signal</keyword>
<evidence type="ECO:0000256" key="2">
    <source>
        <dbReference type="SAM" id="SignalP"/>
    </source>
</evidence>
<gene>
    <name evidence="3" type="ORF">D0C36_21765</name>
</gene>
<dbReference type="EMBL" id="QWDC01000004">
    <property type="protein sequence ID" value="RFZ90422.1"/>
    <property type="molecule type" value="Genomic_DNA"/>
</dbReference>
<proteinExistence type="predicted"/>
<evidence type="ECO:0000256" key="1">
    <source>
        <dbReference type="SAM" id="MobiDB-lite"/>
    </source>
</evidence>
<feature type="signal peptide" evidence="2">
    <location>
        <begin position="1"/>
        <end position="17"/>
    </location>
</feature>
<sequence length="203" mass="21578">MNTKTLAITAIASVLLAASCKIDAPVLPEGLVVKDGSVKPTNPGGGTTPTTPDPGTDATYTVGIGADDTFIYQIDNGPKVTLHNVSYANQDPDPDIDFLGNTNLSAHSLDSKQESISFSVGVNDATGIFPIKLFSLKSTTLDYEIVDKADEEEDTVERGSVKFTYFTEDAEGFDVIKGYFKVNVIDKKDGSKHVITGSYNTGS</sequence>
<feature type="region of interest" description="Disordered" evidence="1">
    <location>
        <begin position="34"/>
        <end position="57"/>
    </location>
</feature>
<comment type="caution">
    <text evidence="3">The sequence shown here is derived from an EMBL/GenBank/DDBJ whole genome shotgun (WGS) entry which is preliminary data.</text>
</comment>
<dbReference type="OrthoDB" id="797017at2"/>
<dbReference type="AlphaFoldDB" id="A0A372NNA3"/>
<feature type="chain" id="PRO_5016836386" evidence="2">
    <location>
        <begin position="18"/>
        <end position="203"/>
    </location>
</feature>
<reference evidence="3 4" key="1">
    <citation type="submission" date="2018-08" db="EMBL/GenBank/DDBJ databases">
        <title>Mucilaginibacter sp. MYSH2.</title>
        <authorList>
            <person name="Seo T."/>
        </authorList>
    </citation>
    <scope>NUCLEOTIDE SEQUENCE [LARGE SCALE GENOMIC DNA]</scope>
    <source>
        <strain evidence="3 4">MYSH2</strain>
    </source>
</reference>
<feature type="compositionally biased region" description="Low complexity" evidence="1">
    <location>
        <begin position="48"/>
        <end position="57"/>
    </location>
</feature>